<dbReference type="PANTHER" id="PTHR30477">
    <property type="entry name" value="ABC-TRANSPORTER METAL-BINDING PROTEIN"/>
    <property type="match status" value="1"/>
</dbReference>
<evidence type="ECO:0000313" key="8">
    <source>
        <dbReference type="EMBL" id="NNG40928.1"/>
    </source>
</evidence>
<evidence type="ECO:0000313" key="9">
    <source>
        <dbReference type="Proteomes" id="UP000557772"/>
    </source>
</evidence>
<evidence type="ECO:0000256" key="7">
    <source>
        <dbReference type="SAM" id="Phobius"/>
    </source>
</evidence>
<organism evidence="8 9">
    <name type="scientific">Flexivirga aerilata</name>
    <dbReference type="NCBI Taxonomy" id="1656889"/>
    <lineage>
        <taxon>Bacteria</taxon>
        <taxon>Bacillati</taxon>
        <taxon>Actinomycetota</taxon>
        <taxon>Actinomycetes</taxon>
        <taxon>Micrococcales</taxon>
        <taxon>Dermacoccaceae</taxon>
        <taxon>Flexivirga</taxon>
    </lineage>
</organism>
<evidence type="ECO:0000256" key="5">
    <source>
        <dbReference type="ARBA" id="ARBA00023136"/>
    </source>
</evidence>
<evidence type="ECO:0000256" key="6">
    <source>
        <dbReference type="RuleBase" id="RU003943"/>
    </source>
</evidence>
<dbReference type="Proteomes" id="UP000557772">
    <property type="component" value="Unassembled WGS sequence"/>
</dbReference>
<feature type="transmembrane region" description="Helical" evidence="7">
    <location>
        <begin position="190"/>
        <end position="210"/>
    </location>
</feature>
<sequence>MSNLWTYLQYPFAQHALIAATLIAITSGLIAPFVAMRDMAFAVHGTAELAFPTAVAGLLIAGDAVGGALTGSVVVAVAIWWLGRQRSERNTAIGVLLAFGLGLGAFLLSFYHGFASAATNILFGSIVSVSTKDVALLGVIAVIVVAVMVFIYRPLLFASVDPDVAAARGVPVGPLGLVFLLVLAVTVTEAAQIVGTLLVLSLTITPAAAARRWSANPLVVSALAIVFALIAADRGFLLSLVFIDADVKASVMISFLSFAIYLISLAAARWRDPRAAAAKPVAVT</sequence>
<dbReference type="RefSeq" id="WP_171157761.1">
    <property type="nucleotide sequence ID" value="NZ_JABENB010000003.1"/>
</dbReference>
<dbReference type="InterPro" id="IPR037294">
    <property type="entry name" value="ABC_BtuC-like"/>
</dbReference>
<gene>
    <name evidence="8" type="ORF">HJ588_16845</name>
</gene>
<evidence type="ECO:0000256" key="4">
    <source>
        <dbReference type="ARBA" id="ARBA00022989"/>
    </source>
</evidence>
<comment type="caution">
    <text evidence="8">The sequence shown here is derived from an EMBL/GenBank/DDBJ whole genome shotgun (WGS) entry which is preliminary data.</text>
</comment>
<dbReference type="SUPFAM" id="SSF81345">
    <property type="entry name" value="ABC transporter involved in vitamin B12 uptake, BtuC"/>
    <property type="match status" value="1"/>
</dbReference>
<keyword evidence="3 6" id="KW-0812">Transmembrane</keyword>
<reference evidence="8 9" key="1">
    <citation type="submission" date="2020-05" db="EMBL/GenBank/DDBJ databases">
        <title>Flexivirga sp. ID2601S isolated from air conditioner.</title>
        <authorList>
            <person name="Kim D.H."/>
        </authorList>
    </citation>
    <scope>NUCLEOTIDE SEQUENCE [LARGE SCALE GENOMIC DNA]</scope>
    <source>
        <strain evidence="8 9">ID2601S</strain>
    </source>
</reference>
<keyword evidence="5 7" id="KW-0472">Membrane</keyword>
<keyword evidence="9" id="KW-1185">Reference proteome</keyword>
<dbReference type="Gene3D" id="1.10.3470.10">
    <property type="entry name" value="ABC transporter involved in vitamin B12 uptake, BtuC"/>
    <property type="match status" value="1"/>
</dbReference>
<dbReference type="EMBL" id="JABENB010000003">
    <property type="protein sequence ID" value="NNG40928.1"/>
    <property type="molecule type" value="Genomic_DNA"/>
</dbReference>
<dbReference type="GO" id="GO:0043190">
    <property type="term" value="C:ATP-binding cassette (ABC) transporter complex"/>
    <property type="evidence" value="ECO:0007669"/>
    <property type="project" value="InterPro"/>
</dbReference>
<accession>A0A849ANP1</accession>
<dbReference type="AlphaFoldDB" id="A0A849ANP1"/>
<feature type="transmembrane region" description="Helical" evidence="7">
    <location>
        <begin position="164"/>
        <end position="184"/>
    </location>
</feature>
<comment type="similarity">
    <text evidence="2 6">Belongs to the ABC-3 integral membrane protein family.</text>
</comment>
<name>A0A849ANP1_9MICO</name>
<feature type="transmembrane region" description="Helical" evidence="7">
    <location>
        <begin position="134"/>
        <end position="152"/>
    </location>
</feature>
<protein>
    <submittedName>
        <fullName evidence="8">Metal ABC transporter permease</fullName>
    </submittedName>
</protein>
<dbReference type="Pfam" id="PF00950">
    <property type="entry name" value="ABC-3"/>
    <property type="match status" value="1"/>
</dbReference>
<dbReference type="GO" id="GO:0010043">
    <property type="term" value="P:response to zinc ion"/>
    <property type="evidence" value="ECO:0007669"/>
    <property type="project" value="TreeGrafter"/>
</dbReference>
<evidence type="ECO:0000256" key="1">
    <source>
        <dbReference type="ARBA" id="ARBA00004141"/>
    </source>
</evidence>
<dbReference type="InterPro" id="IPR001626">
    <property type="entry name" value="ABC_TroCD"/>
</dbReference>
<dbReference type="PANTHER" id="PTHR30477:SF18">
    <property type="entry name" value="METAL TRANSPORT SYSTEM MEMBRANE PROTEIN CT_417-RELATED"/>
    <property type="match status" value="1"/>
</dbReference>
<proteinExistence type="inferred from homology"/>
<feature type="transmembrane region" description="Helical" evidence="7">
    <location>
        <begin position="94"/>
        <end position="114"/>
    </location>
</feature>
<dbReference type="GO" id="GO:0055085">
    <property type="term" value="P:transmembrane transport"/>
    <property type="evidence" value="ECO:0007669"/>
    <property type="project" value="InterPro"/>
</dbReference>
<evidence type="ECO:0000256" key="3">
    <source>
        <dbReference type="ARBA" id="ARBA00022692"/>
    </source>
</evidence>
<feature type="transmembrane region" description="Helical" evidence="7">
    <location>
        <begin position="222"/>
        <end position="243"/>
    </location>
</feature>
<keyword evidence="4 7" id="KW-1133">Transmembrane helix</keyword>
<keyword evidence="6" id="KW-0813">Transport</keyword>
<evidence type="ECO:0000256" key="2">
    <source>
        <dbReference type="ARBA" id="ARBA00008034"/>
    </source>
</evidence>
<feature type="transmembrane region" description="Helical" evidence="7">
    <location>
        <begin position="12"/>
        <end position="35"/>
    </location>
</feature>
<feature type="transmembrane region" description="Helical" evidence="7">
    <location>
        <begin position="55"/>
        <end position="82"/>
    </location>
</feature>
<feature type="transmembrane region" description="Helical" evidence="7">
    <location>
        <begin position="249"/>
        <end position="268"/>
    </location>
</feature>
<comment type="subcellular location">
    <subcellularLocation>
        <location evidence="6">Cell membrane</location>
        <topology evidence="6">Multi-pass membrane protein</topology>
    </subcellularLocation>
    <subcellularLocation>
        <location evidence="1">Membrane</location>
        <topology evidence="1">Multi-pass membrane protein</topology>
    </subcellularLocation>
</comment>